<feature type="compositionally biased region" description="Basic and acidic residues" evidence="1">
    <location>
        <begin position="73"/>
        <end position="85"/>
    </location>
</feature>
<feature type="region of interest" description="Disordered" evidence="1">
    <location>
        <begin position="1"/>
        <end position="40"/>
    </location>
</feature>
<evidence type="ECO:0000313" key="2">
    <source>
        <dbReference type="EMBL" id="KAH3675536.1"/>
    </source>
</evidence>
<evidence type="ECO:0008006" key="4">
    <source>
        <dbReference type="Google" id="ProtNLM"/>
    </source>
</evidence>
<dbReference type="OrthoDB" id="5594977at2759"/>
<dbReference type="EMBL" id="JAEUBF010000753">
    <property type="protein sequence ID" value="KAH3675536.1"/>
    <property type="molecule type" value="Genomic_DNA"/>
</dbReference>
<dbReference type="PANTHER" id="PTHR28265:SF1">
    <property type="entry name" value="MAINTENANCE OF TELOMERE CAPPING PROTEIN 1"/>
    <property type="match status" value="1"/>
</dbReference>
<evidence type="ECO:0000256" key="1">
    <source>
        <dbReference type="SAM" id="MobiDB-lite"/>
    </source>
</evidence>
<reference evidence="2" key="2">
    <citation type="submission" date="2021-01" db="EMBL/GenBank/DDBJ databases">
        <authorList>
            <person name="Schikora-Tamarit M.A."/>
        </authorList>
    </citation>
    <scope>NUCLEOTIDE SEQUENCE</scope>
    <source>
        <strain evidence="2">CBS6341</strain>
    </source>
</reference>
<feature type="compositionally biased region" description="Acidic residues" evidence="1">
    <location>
        <begin position="124"/>
        <end position="135"/>
    </location>
</feature>
<name>A0A9P8PNY1_9ASCO</name>
<organism evidence="2 3">
    <name type="scientific">Wickerhamomyces mucosus</name>
    <dbReference type="NCBI Taxonomy" id="1378264"/>
    <lineage>
        <taxon>Eukaryota</taxon>
        <taxon>Fungi</taxon>
        <taxon>Dikarya</taxon>
        <taxon>Ascomycota</taxon>
        <taxon>Saccharomycotina</taxon>
        <taxon>Saccharomycetes</taxon>
        <taxon>Phaffomycetales</taxon>
        <taxon>Wickerhamomycetaceae</taxon>
        <taxon>Wickerhamomyces</taxon>
    </lineage>
</organism>
<reference evidence="2" key="1">
    <citation type="journal article" date="2021" name="Open Biol.">
        <title>Shared evolutionary footprints suggest mitochondrial oxidative damage underlies multiple complex I losses in fungi.</title>
        <authorList>
            <person name="Schikora-Tamarit M.A."/>
            <person name="Marcet-Houben M."/>
            <person name="Nosek J."/>
            <person name="Gabaldon T."/>
        </authorList>
    </citation>
    <scope>NUCLEOTIDE SEQUENCE</scope>
    <source>
        <strain evidence="2">CBS6341</strain>
    </source>
</reference>
<evidence type="ECO:0000313" key="3">
    <source>
        <dbReference type="Proteomes" id="UP000769528"/>
    </source>
</evidence>
<dbReference type="Proteomes" id="UP000769528">
    <property type="component" value="Unassembled WGS sequence"/>
</dbReference>
<dbReference type="Pfam" id="PF10310">
    <property type="entry name" value="DUF5427"/>
    <property type="match status" value="1"/>
</dbReference>
<dbReference type="InterPro" id="IPR018814">
    <property type="entry name" value="DUF5427"/>
</dbReference>
<dbReference type="AlphaFoldDB" id="A0A9P8PNY1"/>
<proteinExistence type="predicted"/>
<feature type="region of interest" description="Disordered" evidence="1">
    <location>
        <begin position="60"/>
        <end position="136"/>
    </location>
</feature>
<comment type="caution">
    <text evidence="2">The sequence shown here is derived from an EMBL/GenBank/DDBJ whole genome shotgun (WGS) entry which is preliminary data.</text>
</comment>
<gene>
    <name evidence="2" type="ORF">WICMUC_002625</name>
</gene>
<dbReference type="PANTHER" id="PTHR28265">
    <property type="entry name" value="MAINTENANCE OF TELOMERE CAPPING PROTEIN 1"/>
    <property type="match status" value="1"/>
</dbReference>
<accession>A0A9P8PNY1</accession>
<sequence length="459" mass="52317">MSSTPKKSTEAEDVLEFLNSLPESNDDKITNKGTNKGNDDDILDFLDELEANDSKIKKNKIVKNENNNNNDDENLKQKDEVKNKPIESVTIKQSITNKSEIENPNIKNDEKSLNNDNQDIQEKEQEEEEGEEDFVDPITSISNWWSSSGAKTVNSIWSNATSQASNFREKAQHEALQINEQLKKIQINEFNDQLTKTLNETTPSITVPNTRMGINFLNTVYDSLVNNGEGETLKINLIYDLENFNDLDSLIYNNFRKVLKQVEGGIKIEIKDNSNSKRRKSISKNYEDLNKRNLNLFQGKLIDGEKLLLANLENYINSYKINELGNDSEDQNISHLFLSILAIQIKSDHKLSSSVESKSESEIKQINIDSNNDSSFSFLILLKDLTNNIEVKTRSQGLPIKWANWLDGSIAKTSEEIKEQEEKEEGIDPAEWVKNWVDDSLSLSFGILSQSYVVERMGY</sequence>
<protein>
    <recommendedName>
        <fullName evidence="4">Maintenance of telomere capping protein 1</fullName>
    </recommendedName>
</protein>
<keyword evidence="3" id="KW-1185">Reference proteome</keyword>